<dbReference type="SUPFAM" id="SSF82549">
    <property type="entry name" value="DAK1/DegV-like"/>
    <property type="match status" value="1"/>
</dbReference>
<dbReference type="Gene3D" id="3.40.50.10170">
    <property type="match status" value="1"/>
</dbReference>
<dbReference type="PROSITE" id="PS51482">
    <property type="entry name" value="DEGV"/>
    <property type="match status" value="1"/>
</dbReference>
<evidence type="ECO:0000313" key="2">
    <source>
        <dbReference type="EMBL" id="HIU44776.1"/>
    </source>
</evidence>
<dbReference type="PANTHER" id="PTHR33434:SF2">
    <property type="entry name" value="FATTY ACID-BINDING PROTEIN TM_1468"/>
    <property type="match status" value="1"/>
</dbReference>
<organism evidence="2 3">
    <name type="scientific">Candidatus Alloenteromonas pullicola</name>
    <dbReference type="NCBI Taxonomy" id="2840784"/>
    <lineage>
        <taxon>Bacteria</taxon>
        <taxon>Bacillati</taxon>
        <taxon>Bacillota</taxon>
        <taxon>Bacillota incertae sedis</taxon>
        <taxon>Candidatus Alloenteromonas</taxon>
    </lineage>
</organism>
<sequence>MKICISAETTIDLPKSMLSELDIHTIPFTLILGDEAGKDGEITPDALYAYVEKSGKLPHTSAINQAEYEEYFASLLKDYDHVIHFALSSRISSSCEHAVMASKKFVGKVDVVDTHSLSTGIAVQAMYAKRLADKGIEPAEIVKRCEERKDDCQASFSLESVNYLYKGGRCSALAMLGANLLKIKPEIYVKHGSMGPGKKYRGPMMKVVQNYVEDTLAEFNNPDLEVGFVTYSTAPQAVVDWCVKRMKEVGFRHVYATVAGATISCHCGPHCLGILYYNDGEHPAE</sequence>
<dbReference type="EMBL" id="DVMV01000005">
    <property type="protein sequence ID" value="HIU44776.1"/>
    <property type="molecule type" value="Genomic_DNA"/>
</dbReference>
<dbReference type="Gene3D" id="3.30.1180.10">
    <property type="match status" value="1"/>
</dbReference>
<dbReference type="PANTHER" id="PTHR33434">
    <property type="entry name" value="DEGV DOMAIN-CONTAINING PROTEIN DR_1986-RELATED"/>
    <property type="match status" value="1"/>
</dbReference>
<dbReference type="NCBIfam" id="TIGR00762">
    <property type="entry name" value="DegV"/>
    <property type="match status" value="1"/>
</dbReference>
<evidence type="ECO:0000313" key="3">
    <source>
        <dbReference type="Proteomes" id="UP000824070"/>
    </source>
</evidence>
<reference evidence="2" key="1">
    <citation type="submission" date="2020-10" db="EMBL/GenBank/DDBJ databases">
        <authorList>
            <person name="Gilroy R."/>
        </authorList>
    </citation>
    <scope>NUCLEOTIDE SEQUENCE</scope>
    <source>
        <strain evidence="2">ChiGjej1B1-22543</strain>
    </source>
</reference>
<reference evidence="2" key="2">
    <citation type="journal article" date="2021" name="PeerJ">
        <title>Extensive microbial diversity within the chicken gut microbiome revealed by metagenomics and culture.</title>
        <authorList>
            <person name="Gilroy R."/>
            <person name="Ravi A."/>
            <person name="Getino M."/>
            <person name="Pursley I."/>
            <person name="Horton D.L."/>
            <person name="Alikhan N.F."/>
            <person name="Baker D."/>
            <person name="Gharbi K."/>
            <person name="Hall N."/>
            <person name="Watson M."/>
            <person name="Adriaenssens E.M."/>
            <person name="Foster-Nyarko E."/>
            <person name="Jarju S."/>
            <person name="Secka A."/>
            <person name="Antonio M."/>
            <person name="Oren A."/>
            <person name="Chaudhuri R.R."/>
            <person name="La Ragione R."/>
            <person name="Hildebrand F."/>
            <person name="Pallen M.J."/>
        </authorList>
    </citation>
    <scope>NUCLEOTIDE SEQUENCE</scope>
    <source>
        <strain evidence="2">ChiGjej1B1-22543</strain>
    </source>
</reference>
<proteinExistence type="predicted"/>
<gene>
    <name evidence="2" type="ORF">IAC52_00545</name>
</gene>
<name>A0A9D1LMV2_9FIRM</name>
<dbReference type="InterPro" id="IPR003797">
    <property type="entry name" value="DegV"/>
</dbReference>
<comment type="caution">
    <text evidence="2">The sequence shown here is derived from an EMBL/GenBank/DDBJ whole genome shotgun (WGS) entry which is preliminary data.</text>
</comment>
<dbReference type="InterPro" id="IPR050270">
    <property type="entry name" value="DegV_domain_contain"/>
</dbReference>
<dbReference type="Pfam" id="PF02645">
    <property type="entry name" value="DegV"/>
    <property type="match status" value="1"/>
</dbReference>
<dbReference type="AlphaFoldDB" id="A0A9D1LMV2"/>
<keyword evidence="1" id="KW-0446">Lipid-binding</keyword>
<evidence type="ECO:0000256" key="1">
    <source>
        <dbReference type="ARBA" id="ARBA00023121"/>
    </source>
</evidence>
<protein>
    <submittedName>
        <fullName evidence="2">DegV family protein</fullName>
    </submittedName>
</protein>
<dbReference type="GO" id="GO:0008289">
    <property type="term" value="F:lipid binding"/>
    <property type="evidence" value="ECO:0007669"/>
    <property type="project" value="UniProtKB-KW"/>
</dbReference>
<dbReference type="Proteomes" id="UP000824070">
    <property type="component" value="Unassembled WGS sequence"/>
</dbReference>
<accession>A0A9D1LMV2</accession>
<dbReference type="InterPro" id="IPR043168">
    <property type="entry name" value="DegV_C"/>
</dbReference>